<sequence length="83" mass="9294">MGKARAALPNEPIRRTSERKYKEREPKNKIGCRGGKAGGDKWSLCQSCECLVTCLGRVDKSKSEVNDDDEDEDESGEEEDDDE</sequence>
<dbReference type="EMBL" id="CAEKKB010000001">
    <property type="protein sequence ID" value="CAB4294734.1"/>
    <property type="molecule type" value="Genomic_DNA"/>
</dbReference>
<feature type="region of interest" description="Disordered" evidence="1">
    <location>
        <begin position="1"/>
        <end position="38"/>
    </location>
</feature>
<dbReference type="AlphaFoldDB" id="A0A6J5W516"/>
<organism evidence="2 3">
    <name type="scientific">Prunus armeniaca</name>
    <name type="common">Apricot</name>
    <name type="synonym">Armeniaca vulgaris</name>
    <dbReference type="NCBI Taxonomy" id="36596"/>
    <lineage>
        <taxon>Eukaryota</taxon>
        <taxon>Viridiplantae</taxon>
        <taxon>Streptophyta</taxon>
        <taxon>Embryophyta</taxon>
        <taxon>Tracheophyta</taxon>
        <taxon>Spermatophyta</taxon>
        <taxon>Magnoliopsida</taxon>
        <taxon>eudicotyledons</taxon>
        <taxon>Gunneridae</taxon>
        <taxon>Pentapetalae</taxon>
        <taxon>rosids</taxon>
        <taxon>fabids</taxon>
        <taxon>Rosales</taxon>
        <taxon>Rosaceae</taxon>
        <taxon>Amygdaloideae</taxon>
        <taxon>Amygdaleae</taxon>
        <taxon>Prunus</taxon>
    </lineage>
</organism>
<feature type="region of interest" description="Disordered" evidence="1">
    <location>
        <begin position="61"/>
        <end position="83"/>
    </location>
</feature>
<evidence type="ECO:0000313" key="3">
    <source>
        <dbReference type="Proteomes" id="UP000507245"/>
    </source>
</evidence>
<keyword evidence="3" id="KW-1185">Reference proteome</keyword>
<evidence type="ECO:0000256" key="1">
    <source>
        <dbReference type="SAM" id="MobiDB-lite"/>
    </source>
</evidence>
<feature type="compositionally biased region" description="Basic and acidic residues" evidence="1">
    <location>
        <begin position="12"/>
        <end position="28"/>
    </location>
</feature>
<gene>
    <name evidence="2" type="ORF">ORAREDHAP_LOCUS5732</name>
</gene>
<accession>A0A6J5W516</accession>
<dbReference type="Proteomes" id="UP000507245">
    <property type="component" value="Unassembled WGS sequence"/>
</dbReference>
<reference evidence="3" key="1">
    <citation type="journal article" date="2020" name="Genome Biol.">
        <title>Gamete binning: chromosome-level and haplotype-resolved genome assembly enabled by high-throughput single-cell sequencing of gamete genomes.</title>
        <authorList>
            <person name="Campoy J.A."/>
            <person name="Sun H."/>
            <person name="Goel M."/>
            <person name="Jiao W.-B."/>
            <person name="Folz-Donahue K."/>
            <person name="Wang N."/>
            <person name="Rubio M."/>
            <person name="Liu C."/>
            <person name="Kukat C."/>
            <person name="Ruiz D."/>
            <person name="Huettel B."/>
            <person name="Schneeberger K."/>
        </authorList>
    </citation>
    <scope>NUCLEOTIDE SEQUENCE [LARGE SCALE GENOMIC DNA]</scope>
    <source>
        <strain evidence="3">cv. Rojo Pasion</strain>
    </source>
</reference>
<evidence type="ECO:0000313" key="2">
    <source>
        <dbReference type="EMBL" id="CAB4294734.1"/>
    </source>
</evidence>
<protein>
    <submittedName>
        <fullName evidence="2">Uncharacterized protein</fullName>
    </submittedName>
</protein>
<feature type="compositionally biased region" description="Acidic residues" evidence="1">
    <location>
        <begin position="66"/>
        <end position="83"/>
    </location>
</feature>
<proteinExistence type="predicted"/>
<name>A0A6J5W516_PRUAR</name>